<dbReference type="GO" id="GO:0003677">
    <property type="term" value="F:DNA binding"/>
    <property type="evidence" value="ECO:0007669"/>
    <property type="project" value="UniProtKB-KW"/>
</dbReference>
<dbReference type="InterPro" id="IPR036388">
    <property type="entry name" value="WH-like_DNA-bd_sf"/>
</dbReference>
<keyword evidence="1" id="KW-0805">Transcription regulation</keyword>
<dbReference type="GO" id="GO:0003700">
    <property type="term" value="F:DNA-binding transcription factor activity"/>
    <property type="evidence" value="ECO:0007669"/>
    <property type="project" value="InterPro"/>
</dbReference>
<name>A0A1C6UG69_9ACTN</name>
<evidence type="ECO:0000313" key="5">
    <source>
        <dbReference type="EMBL" id="SCL52964.1"/>
    </source>
</evidence>
<evidence type="ECO:0000256" key="3">
    <source>
        <dbReference type="ARBA" id="ARBA00023163"/>
    </source>
</evidence>
<dbReference type="PROSITE" id="PS50949">
    <property type="entry name" value="HTH_GNTR"/>
    <property type="match status" value="1"/>
</dbReference>
<dbReference type="SUPFAM" id="SSF46785">
    <property type="entry name" value="Winged helix' DNA-binding domain"/>
    <property type="match status" value="1"/>
</dbReference>
<dbReference type="PANTHER" id="PTHR44846:SF17">
    <property type="entry name" value="GNTR-FAMILY TRANSCRIPTIONAL REGULATOR"/>
    <property type="match status" value="1"/>
</dbReference>
<dbReference type="AlphaFoldDB" id="A0A1C6UG69"/>
<keyword evidence="2" id="KW-0238">DNA-binding</keyword>
<dbReference type="STRING" id="683228.GA0070617_2228"/>
<dbReference type="InterPro" id="IPR000524">
    <property type="entry name" value="Tscrpt_reg_HTH_GntR"/>
</dbReference>
<gene>
    <name evidence="5" type="ORF">GA0070617_2228</name>
</gene>
<evidence type="ECO:0000259" key="4">
    <source>
        <dbReference type="PROSITE" id="PS50949"/>
    </source>
</evidence>
<evidence type="ECO:0000256" key="2">
    <source>
        <dbReference type="ARBA" id="ARBA00023125"/>
    </source>
</evidence>
<feature type="domain" description="HTH gntR-type" evidence="4">
    <location>
        <begin position="5"/>
        <end position="73"/>
    </location>
</feature>
<dbReference type="PANTHER" id="PTHR44846">
    <property type="entry name" value="MANNOSYL-D-GLYCERATE TRANSPORT/METABOLISM SYSTEM REPRESSOR MNGR-RELATED"/>
    <property type="match status" value="1"/>
</dbReference>
<dbReference type="Gene3D" id="1.10.10.10">
    <property type="entry name" value="Winged helix-like DNA-binding domain superfamily/Winged helix DNA-binding domain"/>
    <property type="match status" value="1"/>
</dbReference>
<dbReference type="Proteomes" id="UP000198937">
    <property type="component" value="Unassembled WGS sequence"/>
</dbReference>
<dbReference type="InterPro" id="IPR050679">
    <property type="entry name" value="Bact_HTH_transcr_reg"/>
</dbReference>
<protein>
    <submittedName>
        <fullName evidence="5">Transcriptional regulator, GntR family</fullName>
    </submittedName>
</protein>
<sequence>MPIYSSMYERIADELTEQIRSGEFPPGGKLPSRAELCAEYEVSDFVADRVFLTLRMRGLTETVPGRGVYVRQA</sequence>
<keyword evidence="3" id="KW-0804">Transcription</keyword>
<accession>A0A1C6UG69</accession>
<dbReference type="GO" id="GO:0045892">
    <property type="term" value="P:negative regulation of DNA-templated transcription"/>
    <property type="evidence" value="ECO:0007669"/>
    <property type="project" value="TreeGrafter"/>
</dbReference>
<dbReference type="InterPro" id="IPR036390">
    <property type="entry name" value="WH_DNA-bd_sf"/>
</dbReference>
<evidence type="ECO:0000256" key="1">
    <source>
        <dbReference type="ARBA" id="ARBA00023015"/>
    </source>
</evidence>
<evidence type="ECO:0000313" key="6">
    <source>
        <dbReference type="Proteomes" id="UP000198937"/>
    </source>
</evidence>
<dbReference type="SMART" id="SM00345">
    <property type="entry name" value="HTH_GNTR"/>
    <property type="match status" value="1"/>
</dbReference>
<keyword evidence="6" id="KW-1185">Reference proteome</keyword>
<organism evidence="5 6">
    <name type="scientific">Micromonospora yangpuensis</name>
    <dbReference type="NCBI Taxonomy" id="683228"/>
    <lineage>
        <taxon>Bacteria</taxon>
        <taxon>Bacillati</taxon>
        <taxon>Actinomycetota</taxon>
        <taxon>Actinomycetes</taxon>
        <taxon>Micromonosporales</taxon>
        <taxon>Micromonosporaceae</taxon>
        <taxon>Micromonospora</taxon>
    </lineage>
</organism>
<dbReference type="EMBL" id="FMIA01000002">
    <property type="protein sequence ID" value="SCL52964.1"/>
    <property type="molecule type" value="Genomic_DNA"/>
</dbReference>
<dbReference type="CDD" id="cd07377">
    <property type="entry name" value="WHTH_GntR"/>
    <property type="match status" value="1"/>
</dbReference>
<proteinExistence type="predicted"/>
<dbReference type="Pfam" id="PF00392">
    <property type="entry name" value="GntR"/>
    <property type="match status" value="1"/>
</dbReference>
<reference evidence="5 6" key="1">
    <citation type="submission" date="2016-06" db="EMBL/GenBank/DDBJ databases">
        <authorList>
            <person name="Kjaerup R.B."/>
            <person name="Dalgaard T.S."/>
            <person name="Juul-Madsen H.R."/>
        </authorList>
    </citation>
    <scope>NUCLEOTIDE SEQUENCE [LARGE SCALE GENOMIC DNA]</scope>
    <source>
        <strain evidence="5 6">DSM 45577</strain>
    </source>
</reference>